<dbReference type="Gene3D" id="3.40.630.30">
    <property type="match status" value="1"/>
</dbReference>
<dbReference type="SUPFAM" id="SSF53335">
    <property type="entry name" value="S-adenosyl-L-methionine-dependent methyltransferases"/>
    <property type="match status" value="1"/>
</dbReference>
<dbReference type="AlphaFoldDB" id="A0A1H7WHS8"/>
<keyword evidence="2" id="KW-0808">Transferase</keyword>
<dbReference type="Pfam" id="PF13508">
    <property type="entry name" value="Acetyltransf_7"/>
    <property type="match status" value="1"/>
</dbReference>
<dbReference type="GO" id="GO:0016747">
    <property type="term" value="F:acyltransferase activity, transferring groups other than amino-acyl groups"/>
    <property type="evidence" value="ECO:0007669"/>
    <property type="project" value="InterPro"/>
</dbReference>
<dbReference type="Proteomes" id="UP000183015">
    <property type="component" value="Unassembled WGS sequence"/>
</dbReference>
<dbReference type="PROSITE" id="PS51186">
    <property type="entry name" value="GNAT"/>
    <property type="match status" value="1"/>
</dbReference>
<name>A0A1H7WHS8_STRJI</name>
<evidence type="ECO:0000313" key="2">
    <source>
        <dbReference type="EMBL" id="SEM21136.1"/>
    </source>
</evidence>
<dbReference type="InterPro" id="IPR029063">
    <property type="entry name" value="SAM-dependent_MTases_sf"/>
</dbReference>
<dbReference type="GO" id="GO:0008168">
    <property type="term" value="F:methyltransferase activity"/>
    <property type="evidence" value="ECO:0007669"/>
    <property type="project" value="UniProtKB-ARBA"/>
</dbReference>
<dbReference type="EMBL" id="FOAZ01000020">
    <property type="protein sequence ID" value="SEM21136.1"/>
    <property type="molecule type" value="Genomic_DNA"/>
</dbReference>
<dbReference type="STRING" id="235985.SAMN05414137_120176"/>
<dbReference type="GO" id="GO:0017000">
    <property type="term" value="P:antibiotic biosynthetic process"/>
    <property type="evidence" value="ECO:0007669"/>
    <property type="project" value="UniProtKB-ARBA"/>
</dbReference>
<dbReference type="InterPro" id="IPR016181">
    <property type="entry name" value="Acyl_CoA_acyltransferase"/>
</dbReference>
<sequence>MNPPRHAPVTAPEPLTVSAAPAEPHRRQALVATVHRTLRDDPALAPRSRAQLARACDTGRLLLATTASGETAGWLLCVPHRDGVTQELAGLYVHPAFRGRGTARLLFEAALPQARTSLCVTGPRLAQHLVREFGFRRIGPGGLSLAQWRGLFADRLRPDRLGGLLSAAPRPRALVLLRSDAGARHEPCPGCRLPVDDRQAFTATDRAFGSGALSRYAGCPHCGHLRRLEPDGGADKATHNDGPVILAEPQLPFVTAVMDSPAVARLVYRPRARWLARRHRLGQGRRVLDVGCGTGGLLRALAATGAEGEGVEVDPALAGQARRAGLAVHDGDFARFRTSDRYDAVTLFHVVEHVADPEAVLRRAVDLLVPGGVLCVETPVTGGLAGRLFGSRWFPLLPPFHRHVHSPASLAATLRRACPGARVLASRPVYLPGEYAASAALLFEAALPHPHQRRRLGAVRATAGCLAAAVAVALVLPLEVASGMLHRLLPLAGHHRVLLRKEGPA</sequence>
<accession>A0A1H7WHS8</accession>
<dbReference type="Gene3D" id="3.40.50.150">
    <property type="entry name" value="Vaccinia Virus protein VP39"/>
    <property type="match status" value="1"/>
</dbReference>
<evidence type="ECO:0000313" key="3">
    <source>
        <dbReference type="Proteomes" id="UP000183015"/>
    </source>
</evidence>
<evidence type="ECO:0000259" key="1">
    <source>
        <dbReference type="PROSITE" id="PS51186"/>
    </source>
</evidence>
<dbReference type="Pfam" id="PF13489">
    <property type="entry name" value="Methyltransf_23"/>
    <property type="match status" value="1"/>
</dbReference>
<dbReference type="PANTHER" id="PTHR43861">
    <property type="entry name" value="TRANS-ACONITATE 2-METHYLTRANSFERASE-RELATED"/>
    <property type="match status" value="1"/>
</dbReference>
<dbReference type="InterPro" id="IPR000182">
    <property type="entry name" value="GNAT_dom"/>
</dbReference>
<dbReference type="CDD" id="cd04301">
    <property type="entry name" value="NAT_SF"/>
    <property type="match status" value="1"/>
</dbReference>
<dbReference type="OrthoDB" id="3779937at2"/>
<gene>
    <name evidence="2" type="ORF">SAMN05414137_120176</name>
</gene>
<dbReference type="CDD" id="cd02440">
    <property type="entry name" value="AdoMet_MTases"/>
    <property type="match status" value="1"/>
</dbReference>
<protein>
    <submittedName>
        <fullName evidence="2">Acetyltransferase (GNAT) domain-containing protein</fullName>
    </submittedName>
</protein>
<feature type="domain" description="N-acetyltransferase" evidence="1">
    <location>
        <begin position="17"/>
        <end position="157"/>
    </location>
</feature>
<reference evidence="3" key="1">
    <citation type="submission" date="2016-10" db="EMBL/GenBank/DDBJ databases">
        <authorList>
            <person name="Varghese N."/>
        </authorList>
    </citation>
    <scope>NUCLEOTIDE SEQUENCE [LARGE SCALE GENOMIC DNA]</scope>
    <source>
        <strain evidence="3">DSM 45096 / BCRC 16803 / CGMCC 4.1857 / CIP 109030 / JCM 12277 / KCTC 19219 / NBRC 100920 / 33214</strain>
    </source>
</reference>
<proteinExistence type="predicted"/>
<keyword evidence="3" id="KW-1185">Reference proteome</keyword>
<dbReference type="eggNOG" id="COG2226">
    <property type="taxonomic scope" value="Bacteria"/>
</dbReference>
<dbReference type="RefSeq" id="WP_052438624.1">
    <property type="nucleotide sequence ID" value="NZ_BBPN01000011.1"/>
</dbReference>
<dbReference type="SUPFAM" id="SSF55729">
    <property type="entry name" value="Acyl-CoA N-acyltransferases (Nat)"/>
    <property type="match status" value="1"/>
</dbReference>
<organism evidence="2 3">
    <name type="scientific">Streptacidiphilus jiangxiensis</name>
    <dbReference type="NCBI Taxonomy" id="235985"/>
    <lineage>
        <taxon>Bacteria</taxon>
        <taxon>Bacillati</taxon>
        <taxon>Actinomycetota</taxon>
        <taxon>Actinomycetes</taxon>
        <taxon>Kitasatosporales</taxon>
        <taxon>Streptomycetaceae</taxon>
        <taxon>Streptacidiphilus</taxon>
    </lineage>
</organism>